<name>A0A7W5V403_9ACTN</name>
<dbReference type="SUPFAM" id="SSF55729">
    <property type="entry name" value="Acyl-CoA N-acyltransferases (Nat)"/>
    <property type="match status" value="1"/>
</dbReference>
<dbReference type="InterPro" id="IPR016181">
    <property type="entry name" value="Acyl_CoA_acyltransferase"/>
</dbReference>
<evidence type="ECO:0000313" key="2">
    <source>
        <dbReference type="EMBL" id="MBB3725788.1"/>
    </source>
</evidence>
<dbReference type="AlphaFoldDB" id="A0A7W5V403"/>
<dbReference type="PANTHER" id="PTHR37817:SF1">
    <property type="entry name" value="N-ACETYLTRANSFERASE EIS"/>
    <property type="match status" value="1"/>
</dbReference>
<gene>
    <name evidence="2" type="ORF">FHR33_001648</name>
</gene>
<dbReference type="Proteomes" id="UP000579945">
    <property type="component" value="Unassembled WGS sequence"/>
</dbReference>
<dbReference type="RefSeq" id="WP_183645345.1">
    <property type="nucleotide sequence ID" value="NZ_JACIBV010000001.1"/>
</dbReference>
<protein>
    <submittedName>
        <fullName evidence="2">GNAT superfamily N-acetyltransferase</fullName>
    </submittedName>
</protein>
<dbReference type="GO" id="GO:0030649">
    <property type="term" value="P:aminoglycoside antibiotic catabolic process"/>
    <property type="evidence" value="ECO:0007669"/>
    <property type="project" value="TreeGrafter"/>
</dbReference>
<organism evidence="2 3">
    <name type="scientific">Nonomuraea dietziae</name>
    <dbReference type="NCBI Taxonomy" id="65515"/>
    <lineage>
        <taxon>Bacteria</taxon>
        <taxon>Bacillati</taxon>
        <taxon>Actinomycetota</taxon>
        <taxon>Actinomycetes</taxon>
        <taxon>Streptosporangiales</taxon>
        <taxon>Streptosporangiaceae</taxon>
        <taxon>Nonomuraea</taxon>
    </lineage>
</organism>
<feature type="domain" description="N-acetyltransferase" evidence="1">
    <location>
        <begin position="2"/>
        <end position="167"/>
    </location>
</feature>
<dbReference type="EMBL" id="JACIBV010000001">
    <property type="protein sequence ID" value="MBB3725788.1"/>
    <property type="molecule type" value="Genomic_DNA"/>
</dbReference>
<evidence type="ECO:0000259" key="1">
    <source>
        <dbReference type="PROSITE" id="PS51186"/>
    </source>
</evidence>
<dbReference type="Gene3D" id="3.40.630.30">
    <property type="match status" value="2"/>
</dbReference>
<dbReference type="InterPro" id="IPR051554">
    <property type="entry name" value="Acetyltransferase_Eis"/>
</dbReference>
<evidence type="ECO:0000313" key="3">
    <source>
        <dbReference type="Proteomes" id="UP000579945"/>
    </source>
</evidence>
<keyword evidence="2" id="KW-0808">Transferase</keyword>
<reference evidence="2 3" key="1">
    <citation type="submission" date="2020-08" db="EMBL/GenBank/DDBJ databases">
        <title>Sequencing the genomes of 1000 actinobacteria strains.</title>
        <authorList>
            <person name="Klenk H.-P."/>
        </authorList>
    </citation>
    <scope>NUCLEOTIDE SEQUENCE [LARGE SCALE GENOMIC DNA]</scope>
    <source>
        <strain evidence="2 3">DSM 44320</strain>
    </source>
</reference>
<comment type="caution">
    <text evidence="2">The sequence shown here is derived from an EMBL/GenBank/DDBJ whole genome shotgun (WGS) entry which is preliminary data.</text>
</comment>
<dbReference type="InterPro" id="IPR000182">
    <property type="entry name" value="GNAT_dom"/>
</dbReference>
<dbReference type="PROSITE" id="PS51186">
    <property type="entry name" value="GNAT"/>
    <property type="match status" value="1"/>
</dbReference>
<proteinExistence type="predicted"/>
<dbReference type="GO" id="GO:0034069">
    <property type="term" value="F:aminoglycoside N-acetyltransferase activity"/>
    <property type="evidence" value="ECO:0007669"/>
    <property type="project" value="TreeGrafter"/>
</dbReference>
<dbReference type="GeneID" id="95388197"/>
<dbReference type="Pfam" id="PF13527">
    <property type="entry name" value="Acetyltransf_9"/>
    <property type="match status" value="1"/>
</dbReference>
<accession>A0A7W5V403</accession>
<keyword evidence="3" id="KW-1185">Reference proteome</keyword>
<dbReference type="PANTHER" id="PTHR37817">
    <property type="entry name" value="N-ACETYLTRANSFERASE EIS"/>
    <property type="match status" value="1"/>
</dbReference>
<sequence length="291" mass="31524">MTTYRAATPADEPGLHALWAVCFAAPQLLPLYRSDPDRLPRTMVAEGSDGVEAVVYWLPRRVRNAEGGIDLVGGVANVATRPDARGRGHIRSLLGMALESMSEAGCDWSLLFTGSPGVYESSGYKVFSQSLTRGPLAAATRDTSGVRRASVAEWPLLAELYDRHNAHRPLTTVRSPDDWRHRVPAHYDDSVDLRLAEGSGYVALRWHDTSVEVLEAAGHLPELFSWVAAEAAARGVTRAEARLTPGEPALPFLFAELETVADTSGMARPLAVDPSPTLASPSAIHWVADYF</sequence>